<keyword evidence="1" id="KW-0614">Plasmid</keyword>
<dbReference type="EMBL" id="CP060781">
    <property type="protein sequence ID" value="QNP44576.1"/>
    <property type="molecule type" value="Genomic_DNA"/>
</dbReference>
<accession>A0ABX6T3W9</accession>
<dbReference type="Gene3D" id="3.30.160.250">
    <property type="match status" value="1"/>
</dbReference>
<protein>
    <submittedName>
        <fullName evidence="1">Type II toxin-antitoxin system HicB family antitoxin</fullName>
    </submittedName>
</protein>
<dbReference type="InterPro" id="IPR035069">
    <property type="entry name" value="TTHA1013/TTHA0281-like"/>
</dbReference>
<geneLocation type="plasmid" evidence="1 2">
    <name>p_unnamed1</name>
</geneLocation>
<proteinExistence type="predicted"/>
<sequence>MIEGRLVEVSKLSEQLGGGFVAFAPALKGCVADGESRAIALLNLEDAIGCWLEAARPESGKRLKINSLVVRRRSSRPCS</sequence>
<dbReference type="SUPFAM" id="SSF143100">
    <property type="entry name" value="TTHA1013/TTHA0281-like"/>
    <property type="match status" value="1"/>
</dbReference>
<dbReference type="RefSeq" id="WP_187715994.1">
    <property type="nucleotide sequence ID" value="NZ_CP060781.1"/>
</dbReference>
<name>A0ABX6T3W9_9SPHN</name>
<gene>
    <name evidence="1" type="ORF">H9L15_15925</name>
</gene>
<organism evidence="1 2">
    <name type="scientific">Sphingomonas daechungensis</name>
    <dbReference type="NCBI Taxonomy" id="1176646"/>
    <lineage>
        <taxon>Bacteria</taxon>
        <taxon>Pseudomonadati</taxon>
        <taxon>Pseudomonadota</taxon>
        <taxon>Alphaproteobacteria</taxon>
        <taxon>Sphingomonadales</taxon>
        <taxon>Sphingomonadaceae</taxon>
        <taxon>Sphingomonas</taxon>
    </lineage>
</organism>
<reference evidence="1 2" key="1">
    <citation type="submission" date="2020-08" db="EMBL/GenBank/DDBJ databases">
        <title>Genome sequence of Sphingomonas daechungensis KACC 18115T.</title>
        <authorList>
            <person name="Hyun D.-W."/>
            <person name="Bae J.-W."/>
        </authorList>
    </citation>
    <scope>NUCLEOTIDE SEQUENCE [LARGE SCALE GENOMIC DNA]</scope>
    <source>
        <strain evidence="1 2">KACC 18115</strain>
        <plasmid evidence="1 2">p_unnamed1</plasmid>
    </source>
</reference>
<evidence type="ECO:0000313" key="1">
    <source>
        <dbReference type="EMBL" id="QNP44576.1"/>
    </source>
</evidence>
<keyword evidence="2" id="KW-1185">Reference proteome</keyword>
<evidence type="ECO:0000313" key="2">
    <source>
        <dbReference type="Proteomes" id="UP000516134"/>
    </source>
</evidence>
<dbReference type="Proteomes" id="UP000516134">
    <property type="component" value="Plasmid p_unnamed1"/>
</dbReference>